<dbReference type="EMBL" id="AP028915">
    <property type="protein sequence ID" value="BES96936.1"/>
    <property type="molecule type" value="Genomic_DNA"/>
</dbReference>
<gene>
    <name evidence="2" type="ORF">NTJ_09749</name>
</gene>
<organism evidence="2 3">
    <name type="scientific">Nesidiocoris tenuis</name>
    <dbReference type="NCBI Taxonomy" id="355587"/>
    <lineage>
        <taxon>Eukaryota</taxon>
        <taxon>Metazoa</taxon>
        <taxon>Ecdysozoa</taxon>
        <taxon>Arthropoda</taxon>
        <taxon>Hexapoda</taxon>
        <taxon>Insecta</taxon>
        <taxon>Pterygota</taxon>
        <taxon>Neoptera</taxon>
        <taxon>Paraneoptera</taxon>
        <taxon>Hemiptera</taxon>
        <taxon>Heteroptera</taxon>
        <taxon>Panheteroptera</taxon>
        <taxon>Cimicomorpha</taxon>
        <taxon>Miridae</taxon>
        <taxon>Dicyphina</taxon>
        <taxon>Nesidiocoris</taxon>
    </lineage>
</organism>
<sequence>MKSLLVLMSVVGAAMCQWGQPGVPQDTPEVAAAKAAHYAALARAGSPVPAAATWNAAPSWSGAPAVPQDTPEVAAAKAAHFAAVAQVQGQQPAQWTAPQTWSPQTSQWSSDYTPRWNGPIALPPGYDQNGAPLPVQDTPEVAAERSRHFSLYSSGGHPSLAPASWNAAPAWNAAPSWSSPAWNAAPAQAGLPQDTPEVAAAKAAHLAAHAQIASNSGHGRWKRGIVAAPVATVTAHSTSIVHATPIVHAPIVHATPIVHAPIVHAAPLIRTAPLIAHW</sequence>
<evidence type="ECO:0000313" key="3">
    <source>
        <dbReference type="Proteomes" id="UP001307889"/>
    </source>
</evidence>
<evidence type="ECO:0000313" key="2">
    <source>
        <dbReference type="EMBL" id="BES96936.1"/>
    </source>
</evidence>
<evidence type="ECO:0000256" key="1">
    <source>
        <dbReference type="SAM" id="SignalP"/>
    </source>
</evidence>
<accession>A0ABN7AXM8</accession>
<keyword evidence="1" id="KW-0732">Signal</keyword>
<feature type="chain" id="PRO_5046927967" description="Cuticle protein" evidence="1">
    <location>
        <begin position="17"/>
        <end position="278"/>
    </location>
</feature>
<keyword evidence="3" id="KW-1185">Reference proteome</keyword>
<dbReference type="Proteomes" id="UP001307889">
    <property type="component" value="Chromosome 7"/>
</dbReference>
<proteinExistence type="predicted"/>
<name>A0ABN7AXM8_9HEMI</name>
<reference evidence="2 3" key="1">
    <citation type="submission" date="2023-09" db="EMBL/GenBank/DDBJ databases">
        <title>Nesidiocoris tenuis whole genome shotgun sequence.</title>
        <authorList>
            <person name="Shibata T."/>
            <person name="Shimoda M."/>
            <person name="Kobayashi T."/>
            <person name="Uehara T."/>
        </authorList>
    </citation>
    <scope>NUCLEOTIDE SEQUENCE [LARGE SCALE GENOMIC DNA]</scope>
    <source>
        <strain evidence="2 3">Japan</strain>
    </source>
</reference>
<feature type="signal peptide" evidence="1">
    <location>
        <begin position="1"/>
        <end position="16"/>
    </location>
</feature>
<protein>
    <recommendedName>
        <fullName evidence="4">Cuticle protein</fullName>
    </recommendedName>
</protein>
<evidence type="ECO:0008006" key="4">
    <source>
        <dbReference type="Google" id="ProtNLM"/>
    </source>
</evidence>